<organism evidence="1 2">
    <name type="scientific">Durusdinium trenchii</name>
    <dbReference type="NCBI Taxonomy" id="1381693"/>
    <lineage>
        <taxon>Eukaryota</taxon>
        <taxon>Sar</taxon>
        <taxon>Alveolata</taxon>
        <taxon>Dinophyceae</taxon>
        <taxon>Suessiales</taxon>
        <taxon>Symbiodiniaceae</taxon>
        <taxon>Durusdinium</taxon>
    </lineage>
</organism>
<comment type="caution">
    <text evidence="1">The sequence shown here is derived from an EMBL/GenBank/DDBJ whole genome shotgun (WGS) entry which is preliminary data.</text>
</comment>
<feature type="non-terminal residue" evidence="1">
    <location>
        <position position="208"/>
    </location>
</feature>
<sequence>MALAIDMQVFTVPRAGDTALPSAPRPCWSQSSHQHSSRRAARAVLAACLAWPGSQLLSWLGDRRHRKARIRAQLVQRDTALSRDVSRWKLAAQGTPFAEDDPDGQLRQQVEDLWQDLEPKLMYLPRDDRLQALSGLCVAALAHKGQKRKSGEPYIVHPVAVAELLAQLKVPVEVIVSGLLHDTVEDNDEIRFEDLESIFGVDARRTLA</sequence>
<evidence type="ECO:0000313" key="1">
    <source>
        <dbReference type="EMBL" id="CAK9047608.1"/>
    </source>
</evidence>
<dbReference type="PANTHER" id="PTHR43061:SF1">
    <property type="entry name" value="GTP DIPHOSPHOKINASE RSH1, CHLOROPLASTIC-RELATED"/>
    <property type="match status" value="1"/>
</dbReference>
<dbReference type="SUPFAM" id="SSF109604">
    <property type="entry name" value="HD-domain/PDEase-like"/>
    <property type="match status" value="1"/>
</dbReference>
<protein>
    <submittedName>
        <fullName evidence="1">Chloroplastic (RelA/SpoT homolog 1) (AtRSH1) (PpGpp synthetase RSH1)</fullName>
    </submittedName>
</protein>
<dbReference type="EMBL" id="CAXAMM010020291">
    <property type="protein sequence ID" value="CAK9047608.1"/>
    <property type="molecule type" value="Genomic_DNA"/>
</dbReference>
<dbReference type="Pfam" id="PF13328">
    <property type="entry name" value="HD_4"/>
    <property type="match status" value="1"/>
</dbReference>
<gene>
    <name evidence="1" type="ORF">SCF082_LOCUS26651</name>
</gene>
<proteinExistence type="predicted"/>
<dbReference type="Gene3D" id="1.10.3210.10">
    <property type="entry name" value="Hypothetical protein af1432"/>
    <property type="match status" value="1"/>
</dbReference>
<name>A0ABP0M804_9DINO</name>
<accession>A0ABP0M804</accession>
<dbReference type="PANTHER" id="PTHR43061">
    <property type="entry name" value="GTP DIPHOSPHOKINASE RSH1, CHLOROPLASTIC-RELATED"/>
    <property type="match status" value="1"/>
</dbReference>
<reference evidence="1 2" key="1">
    <citation type="submission" date="2024-02" db="EMBL/GenBank/DDBJ databases">
        <authorList>
            <person name="Chen Y."/>
            <person name="Shah S."/>
            <person name="Dougan E. K."/>
            <person name="Thang M."/>
            <person name="Chan C."/>
        </authorList>
    </citation>
    <scope>NUCLEOTIDE SEQUENCE [LARGE SCALE GENOMIC DNA]</scope>
</reference>
<dbReference type="Proteomes" id="UP001642464">
    <property type="component" value="Unassembled WGS sequence"/>
</dbReference>
<evidence type="ECO:0000313" key="2">
    <source>
        <dbReference type="Proteomes" id="UP001642464"/>
    </source>
</evidence>
<keyword evidence="2" id="KW-1185">Reference proteome</keyword>